<dbReference type="Proteomes" id="UP000799118">
    <property type="component" value="Unassembled WGS sequence"/>
</dbReference>
<feature type="compositionally biased region" description="Low complexity" evidence="1">
    <location>
        <begin position="319"/>
        <end position="336"/>
    </location>
</feature>
<feature type="region of interest" description="Disordered" evidence="1">
    <location>
        <begin position="210"/>
        <end position="271"/>
    </location>
</feature>
<protein>
    <submittedName>
        <fullName evidence="2">Uncharacterized protein</fullName>
    </submittedName>
</protein>
<dbReference type="OrthoDB" id="3260792at2759"/>
<evidence type="ECO:0000313" key="2">
    <source>
        <dbReference type="EMBL" id="KAE9408627.1"/>
    </source>
</evidence>
<feature type="region of interest" description="Disordered" evidence="1">
    <location>
        <begin position="285"/>
        <end position="350"/>
    </location>
</feature>
<evidence type="ECO:0000256" key="1">
    <source>
        <dbReference type="SAM" id="MobiDB-lite"/>
    </source>
</evidence>
<name>A0A6A4IHU6_9AGAR</name>
<reference evidence="2" key="1">
    <citation type="journal article" date="2019" name="Environ. Microbiol.">
        <title>Fungal ecological strategies reflected in gene transcription - a case study of two litter decomposers.</title>
        <authorList>
            <person name="Barbi F."/>
            <person name="Kohler A."/>
            <person name="Barry K."/>
            <person name="Baskaran P."/>
            <person name="Daum C."/>
            <person name="Fauchery L."/>
            <person name="Ihrmark K."/>
            <person name="Kuo A."/>
            <person name="LaButti K."/>
            <person name="Lipzen A."/>
            <person name="Morin E."/>
            <person name="Grigoriev I.V."/>
            <person name="Henrissat B."/>
            <person name="Lindahl B."/>
            <person name="Martin F."/>
        </authorList>
    </citation>
    <scope>NUCLEOTIDE SEQUENCE</scope>
    <source>
        <strain evidence="2">JB14</strain>
    </source>
</reference>
<gene>
    <name evidence="2" type="ORF">BT96DRAFT_666018</name>
</gene>
<organism evidence="2 3">
    <name type="scientific">Gymnopus androsaceus JB14</name>
    <dbReference type="NCBI Taxonomy" id="1447944"/>
    <lineage>
        <taxon>Eukaryota</taxon>
        <taxon>Fungi</taxon>
        <taxon>Dikarya</taxon>
        <taxon>Basidiomycota</taxon>
        <taxon>Agaricomycotina</taxon>
        <taxon>Agaricomycetes</taxon>
        <taxon>Agaricomycetidae</taxon>
        <taxon>Agaricales</taxon>
        <taxon>Marasmiineae</taxon>
        <taxon>Omphalotaceae</taxon>
        <taxon>Gymnopus</taxon>
    </lineage>
</organism>
<feature type="compositionally biased region" description="Polar residues" evidence="1">
    <location>
        <begin position="242"/>
        <end position="268"/>
    </location>
</feature>
<dbReference type="EMBL" id="ML769390">
    <property type="protein sequence ID" value="KAE9408627.1"/>
    <property type="molecule type" value="Genomic_DNA"/>
</dbReference>
<evidence type="ECO:0000313" key="3">
    <source>
        <dbReference type="Proteomes" id="UP000799118"/>
    </source>
</evidence>
<sequence>MILRAVERTREDDPSKGSTIYLFHPPLVPLDNKEEQGNVAHWIDFLRQVFEGLAFLHENGVVWGGFDEPLSPPGLETGKTKEVEMFMMDISSDPKAFASPQKWTFDRSRYPVKYYFTNFRRARQISPHAAASPLSPFSTDIQSCGLWLESLIKDVPLLRGPLLPLTQAMKSGSFTADGARRLFEARARSLNLSKDKFLWDEKVISVRWRPSSRPDDEEEVKPEQPGIRRAKTMIIRPGMGTSRMQTTKSSSLHPPSMVRSKSNPVPQENTKKDVFGDLSFVQGDKPTLSPISLSEPPVSFPGSAKELESTALSPNTNATSPVFTISSLSSSSLETPSSPPSVQTSISQRRRKTTLALGTVFSRKTHTSSFSLGALAQESGSDASSVPVRPPSLMKIGRSISMPVAGSGTWVKM</sequence>
<accession>A0A6A4IHU6</accession>
<keyword evidence="3" id="KW-1185">Reference proteome</keyword>
<proteinExistence type="predicted"/>
<dbReference type="AlphaFoldDB" id="A0A6A4IHU6"/>